<dbReference type="GO" id="GO:0004523">
    <property type="term" value="F:RNA-DNA hybrid ribonuclease activity"/>
    <property type="evidence" value="ECO:0007669"/>
    <property type="project" value="InterPro"/>
</dbReference>
<sequence>MAHCYFVSSPLVAEALALREALAHCRSQGILHLHCQADSQQLIKALTSKDLIPEIYGIVSDIFLLESSFVSVTFEWLHRSKNKTADALAKQALYDACIVSPLLDFEV</sequence>
<evidence type="ECO:0000313" key="2">
    <source>
        <dbReference type="EMBL" id="KAG2316483.1"/>
    </source>
</evidence>
<organism evidence="2 3">
    <name type="scientific">Brassica carinata</name>
    <name type="common">Ethiopian mustard</name>
    <name type="synonym">Abyssinian cabbage</name>
    <dbReference type="NCBI Taxonomy" id="52824"/>
    <lineage>
        <taxon>Eukaryota</taxon>
        <taxon>Viridiplantae</taxon>
        <taxon>Streptophyta</taxon>
        <taxon>Embryophyta</taxon>
        <taxon>Tracheophyta</taxon>
        <taxon>Spermatophyta</taxon>
        <taxon>Magnoliopsida</taxon>
        <taxon>eudicotyledons</taxon>
        <taxon>Gunneridae</taxon>
        <taxon>Pentapetalae</taxon>
        <taxon>rosids</taxon>
        <taxon>malvids</taxon>
        <taxon>Brassicales</taxon>
        <taxon>Brassicaceae</taxon>
        <taxon>Brassiceae</taxon>
        <taxon>Brassica</taxon>
    </lineage>
</organism>
<dbReference type="Proteomes" id="UP000886595">
    <property type="component" value="Unassembled WGS sequence"/>
</dbReference>
<accession>A0A8X7VSW6</accession>
<dbReference type="PANTHER" id="PTHR47074">
    <property type="entry name" value="BNAC02G40300D PROTEIN"/>
    <property type="match status" value="1"/>
</dbReference>
<proteinExistence type="predicted"/>
<dbReference type="SUPFAM" id="SSF53098">
    <property type="entry name" value="Ribonuclease H-like"/>
    <property type="match status" value="1"/>
</dbReference>
<gene>
    <name evidence="2" type="ORF">Bca52824_019605</name>
</gene>
<dbReference type="InterPro" id="IPR036397">
    <property type="entry name" value="RNaseH_sf"/>
</dbReference>
<protein>
    <recommendedName>
        <fullName evidence="1">RNase H type-1 domain-containing protein</fullName>
    </recommendedName>
</protein>
<feature type="domain" description="RNase H type-1" evidence="1">
    <location>
        <begin position="8"/>
        <end position="92"/>
    </location>
</feature>
<evidence type="ECO:0000259" key="1">
    <source>
        <dbReference type="Pfam" id="PF13456"/>
    </source>
</evidence>
<keyword evidence="3" id="KW-1185">Reference proteome</keyword>
<dbReference type="CDD" id="cd06222">
    <property type="entry name" value="RNase_H_like"/>
    <property type="match status" value="1"/>
</dbReference>
<dbReference type="PANTHER" id="PTHR47074:SF11">
    <property type="entry name" value="REVERSE TRANSCRIPTASE-LIKE PROTEIN"/>
    <property type="match status" value="1"/>
</dbReference>
<dbReference type="GO" id="GO:0003676">
    <property type="term" value="F:nucleic acid binding"/>
    <property type="evidence" value="ECO:0007669"/>
    <property type="project" value="InterPro"/>
</dbReference>
<dbReference type="InterPro" id="IPR044730">
    <property type="entry name" value="RNase_H-like_dom_plant"/>
</dbReference>
<comment type="caution">
    <text evidence="2">The sequence shown here is derived from an EMBL/GenBank/DDBJ whole genome shotgun (WGS) entry which is preliminary data.</text>
</comment>
<dbReference type="EMBL" id="JAAMPC010000004">
    <property type="protein sequence ID" value="KAG2316483.1"/>
    <property type="molecule type" value="Genomic_DNA"/>
</dbReference>
<evidence type="ECO:0000313" key="3">
    <source>
        <dbReference type="Proteomes" id="UP000886595"/>
    </source>
</evidence>
<dbReference type="InterPro" id="IPR012337">
    <property type="entry name" value="RNaseH-like_sf"/>
</dbReference>
<reference evidence="2 3" key="1">
    <citation type="submission" date="2020-02" db="EMBL/GenBank/DDBJ databases">
        <authorList>
            <person name="Ma Q."/>
            <person name="Huang Y."/>
            <person name="Song X."/>
            <person name="Pei D."/>
        </authorList>
    </citation>
    <scope>NUCLEOTIDE SEQUENCE [LARGE SCALE GENOMIC DNA]</scope>
    <source>
        <strain evidence="2">Sxm20200214</strain>
        <tissue evidence="2">Leaf</tissue>
    </source>
</reference>
<dbReference type="Gene3D" id="3.30.420.10">
    <property type="entry name" value="Ribonuclease H-like superfamily/Ribonuclease H"/>
    <property type="match status" value="1"/>
</dbReference>
<dbReference type="OrthoDB" id="1108672at2759"/>
<dbReference type="InterPro" id="IPR052929">
    <property type="entry name" value="RNase_H-like_EbsB-rel"/>
</dbReference>
<dbReference type="Pfam" id="PF13456">
    <property type="entry name" value="RVT_3"/>
    <property type="match status" value="1"/>
</dbReference>
<dbReference type="InterPro" id="IPR002156">
    <property type="entry name" value="RNaseH_domain"/>
</dbReference>
<dbReference type="AlphaFoldDB" id="A0A8X7VSW6"/>
<name>A0A8X7VSW6_BRACI</name>